<keyword evidence="3" id="KW-0804">Transcription</keyword>
<proteinExistence type="predicted"/>
<feature type="non-terminal residue" evidence="6">
    <location>
        <position position="236"/>
    </location>
</feature>
<keyword evidence="1" id="KW-0805">Transcription regulation</keyword>
<dbReference type="InterPro" id="IPR050109">
    <property type="entry name" value="HTH-type_TetR-like_transc_reg"/>
</dbReference>
<evidence type="ECO:0000313" key="6">
    <source>
        <dbReference type="EMBL" id="SVC15916.1"/>
    </source>
</evidence>
<dbReference type="PRINTS" id="PR00455">
    <property type="entry name" value="HTHTETR"/>
</dbReference>
<evidence type="ECO:0000256" key="1">
    <source>
        <dbReference type="ARBA" id="ARBA00023015"/>
    </source>
</evidence>
<feature type="domain" description="HTH tetR-type" evidence="5">
    <location>
        <begin position="33"/>
        <end position="93"/>
    </location>
</feature>
<evidence type="ECO:0000256" key="4">
    <source>
        <dbReference type="SAM" id="MobiDB-lite"/>
    </source>
</evidence>
<dbReference type="AlphaFoldDB" id="A0A382JVZ5"/>
<keyword evidence="2" id="KW-0238">DNA-binding</keyword>
<evidence type="ECO:0000256" key="3">
    <source>
        <dbReference type="ARBA" id="ARBA00023163"/>
    </source>
</evidence>
<protein>
    <recommendedName>
        <fullName evidence="5">HTH tetR-type domain-containing protein</fullName>
    </recommendedName>
</protein>
<name>A0A382JVZ5_9ZZZZ</name>
<gene>
    <name evidence="6" type="ORF">METZ01_LOCUS268770</name>
</gene>
<dbReference type="Gene3D" id="1.10.357.10">
    <property type="entry name" value="Tetracycline Repressor, domain 2"/>
    <property type="match status" value="1"/>
</dbReference>
<dbReference type="PROSITE" id="PS50977">
    <property type="entry name" value="HTH_TETR_2"/>
    <property type="match status" value="1"/>
</dbReference>
<dbReference type="GO" id="GO:0003700">
    <property type="term" value="F:DNA-binding transcription factor activity"/>
    <property type="evidence" value="ECO:0007669"/>
    <property type="project" value="TreeGrafter"/>
</dbReference>
<dbReference type="PANTHER" id="PTHR30055:SF234">
    <property type="entry name" value="HTH-TYPE TRANSCRIPTIONAL REGULATOR BETI"/>
    <property type="match status" value="1"/>
</dbReference>
<sequence>MDDPKTPSENVKSVLPEAPPPTQKRSQKRLAAPERRAQIIEAAVGEFGRYGFKGATTKVLSKAANTSEATIFKHFPTKADLFLAAFEETTGAGTEVLVQQLQDLADQGDDAGLFQTLTRAIFWGFQHNRNLHRMLLYAELEWDPVTQTTLTEGLRHGRINDFLAAHVAKRQAEGTYRAGDPAGLAGCLLAMPLHLAQEICLFSETSEVDEERVVSPLAVLIAELLLDAIRVRPKTD</sequence>
<organism evidence="6">
    <name type="scientific">marine metagenome</name>
    <dbReference type="NCBI Taxonomy" id="408172"/>
    <lineage>
        <taxon>unclassified sequences</taxon>
        <taxon>metagenomes</taxon>
        <taxon>ecological metagenomes</taxon>
    </lineage>
</organism>
<dbReference type="SUPFAM" id="SSF46689">
    <property type="entry name" value="Homeodomain-like"/>
    <property type="match status" value="1"/>
</dbReference>
<dbReference type="InterPro" id="IPR001647">
    <property type="entry name" value="HTH_TetR"/>
</dbReference>
<evidence type="ECO:0000259" key="5">
    <source>
        <dbReference type="PROSITE" id="PS50977"/>
    </source>
</evidence>
<dbReference type="PANTHER" id="PTHR30055">
    <property type="entry name" value="HTH-TYPE TRANSCRIPTIONAL REGULATOR RUTR"/>
    <property type="match status" value="1"/>
</dbReference>
<accession>A0A382JVZ5</accession>
<evidence type="ECO:0000256" key="2">
    <source>
        <dbReference type="ARBA" id="ARBA00023125"/>
    </source>
</evidence>
<feature type="region of interest" description="Disordered" evidence="4">
    <location>
        <begin position="1"/>
        <end position="32"/>
    </location>
</feature>
<reference evidence="6" key="1">
    <citation type="submission" date="2018-05" db="EMBL/GenBank/DDBJ databases">
        <authorList>
            <person name="Lanie J.A."/>
            <person name="Ng W.-L."/>
            <person name="Kazmierczak K.M."/>
            <person name="Andrzejewski T.M."/>
            <person name="Davidsen T.M."/>
            <person name="Wayne K.J."/>
            <person name="Tettelin H."/>
            <person name="Glass J.I."/>
            <person name="Rusch D."/>
            <person name="Podicherti R."/>
            <person name="Tsui H.-C.T."/>
            <person name="Winkler M.E."/>
        </authorList>
    </citation>
    <scope>NUCLEOTIDE SEQUENCE</scope>
</reference>
<dbReference type="Pfam" id="PF00440">
    <property type="entry name" value="TetR_N"/>
    <property type="match status" value="1"/>
</dbReference>
<dbReference type="EMBL" id="UINC01076599">
    <property type="protein sequence ID" value="SVC15916.1"/>
    <property type="molecule type" value="Genomic_DNA"/>
</dbReference>
<dbReference type="InterPro" id="IPR009057">
    <property type="entry name" value="Homeodomain-like_sf"/>
</dbReference>
<dbReference type="GO" id="GO:0000976">
    <property type="term" value="F:transcription cis-regulatory region binding"/>
    <property type="evidence" value="ECO:0007669"/>
    <property type="project" value="TreeGrafter"/>
</dbReference>